<sequence>MNQSNIGLLHLPDEILFIILKKLDNIDVLYSLLDVGNQRLNMIVQEKMFTKTLNFVVITSFDDILSITDSILDRFCINILPKINLNVKSLILESGSMERILLAADYPNLVELKLFNFNDKIVFNYFTSGSPFHHIFQQQITDLILVYKSDIDILLERQRHNGVHGYILRFFKSLKHLSITGLHSVLSLDNLPSTICSSSILYKLSVSVNNFGDCLALLDGRLKQLTTFIVIIDNMIYNSSVVYNMDDLPNLKCFSLTCRCLTDEYDIQVLPLLHRMSNLEELALSIINRNRTTFVDGTQINNEILVHMPRLHKFDFNINTGTALHHLVHYLSSDDIQRTFTNIGYQHVGCILYYITSSAICHVFSLPF</sequence>
<dbReference type="Gene3D" id="3.80.10.10">
    <property type="entry name" value="Ribonuclease Inhibitor"/>
    <property type="match status" value="1"/>
</dbReference>
<dbReference type="InterPro" id="IPR032675">
    <property type="entry name" value="LRR_dom_sf"/>
</dbReference>
<accession>A0A814SIL0</accession>
<name>A0A814SIL0_9BILA</name>
<dbReference type="PROSITE" id="PS50181">
    <property type="entry name" value="FBOX"/>
    <property type="match status" value="1"/>
</dbReference>
<reference evidence="2" key="1">
    <citation type="submission" date="2021-02" db="EMBL/GenBank/DDBJ databases">
        <authorList>
            <person name="Nowell W R."/>
        </authorList>
    </citation>
    <scope>NUCLEOTIDE SEQUENCE</scope>
</reference>
<protein>
    <recommendedName>
        <fullName evidence="1">F-box domain-containing protein</fullName>
    </recommendedName>
</protein>
<dbReference type="AlphaFoldDB" id="A0A814SIL0"/>
<feature type="non-terminal residue" evidence="2">
    <location>
        <position position="1"/>
    </location>
</feature>
<dbReference type="InterPro" id="IPR001810">
    <property type="entry name" value="F-box_dom"/>
</dbReference>
<evidence type="ECO:0000259" key="1">
    <source>
        <dbReference type="PROSITE" id="PS50181"/>
    </source>
</evidence>
<dbReference type="Proteomes" id="UP000663864">
    <property type="component" value="Unassembled WGS sequence"/>
</dbReference>
<evidence type="ECO:0000313" key="3">
    <source>
        <dbReference type="Proteomes" id="UP000663864"/>
    </source>
</evidence>
<dbReference type="EMBL" id="CAJNOT010001117">
    <property type="protein sequence ID" value="CAF1148016.1"/>
    <property type="molecule type" value="Genomic_DNA"/>
</dbReference>
<proteinExistence type="predicted"/>
<evidence type="ECO:0000313" key="2">
    <source>
        <dbReference type="EMBL" id="CAF1148016.1"/>
    </source>
</evidence>
<comment type="caution">
    <text evidence="2">The sequence shown here is derived from an EMBL/GenBank/DDBJ whole genome shotgun (WGS) entry which is preliminary data.</text>
</comment>
<dbReference type="SUPFAM" id="SSF52047">
    <property type="entry name" value="RNI-like"/>
    <property type="match status" value="1"/>
</dbReference>
<feature type="domain" description="F-box" evidence="1">
    <location>
        <begin position="5"/>
        <end position="52"/>
    </location>
</feature>
<gene>
    <name evidence="2" type="ORF">ZHD862_LOCUS20007</name>
</gene>
<organism evidence="2 3">
    <name type="scientific">Rotaria sordida</name>
    <dbReference type="NCBI Taxonomy" id="392033"/>
    <lineage>
        <taxon>Eukaryota</taxon>
        <taxon>Metazoa</taxon>
        <taxon>Spiralia</taxon>
        <taxon>Gnathifera</taxon>
        <taxon>Rotifera</taxon>
        <taxon>Eurotatoria</taxon>
        <taxon>Bdelloidea</taxon>
        <taxon>Philodinida</taxon>
        <taxon>Philodinidae</taxon>
        <taxon>Rotaria</taxon>
    </lineage>
</organism>